<feature type="compositionally biased region" description="Basic residues" evidence="1">
    <location>
        <begin position="38"/>
        <end position="47"/>
    </location>
</feature>
<feature type="region of interest" description="Disordered" evidence="1">
    <location>
        <begin position="87"/>
        <end position="114"/>
    </location>
</feature>
<feature type="compositionally biased region" description="Polar residues" evidence="1">
    <location>
        <begin position="17"/>
        <end position="31"/>
    </location>
</feature>
<protein>
    <submittedName>
        <fullName evidence="2">Uncharacterized protein</fullName>
    </submittedName>
</protein>
<dbReference type="EMBL" id="CACRXK020000918">
    <property type="protein sequence ID" value="CAB3985769.1"/>
    <property type="molecule type" value="Genomic_DNA"/>
</dbReference>
<name>A0A6S7G9E9_PARCT</name>
<evidence type="ECO:0000313" key="3">
    <source>
        <dbReference type="Proteomes" id="UP001152795"/>
    </source>
</evidence>
<feature type="region of interest" description="Disordered" evidence="1">
    <location>
        <begin position="16"/>
        <end position="55"/>
    </location>
</feature>
<proteinExistence type="predicted"/>
<keyword evidence="3" id="KW-1185">Reference proteome</keyword>
<dbReference type="Proteomes" id="UP001152795">
    <property type="component" value="Unassembled WGS sequence"/>
</dbReference>
<organism evidence="2 3">
    <name type="scientific">Paramuricea clavata</name>
    <name type="common">Red gorgonian</name>
    <name type="synonym">Violescent sea-whip</name>
    <dbReference type="NCBI Taxonomy" id="317549"/>
    <lineage>
        <taxon>Eukaryota</taxon>
        <taxon>Metazoa</taxon>
        <taxon>Cnidaria</taxon>
        <taxon>Anthozoa</taxon>
        <taxon>Octocorallia</taxon>
        <taxon>Malacalcyonacea</taxon>
        <taxon>Plexauridae</taxon>
        <taxon>Paramuricea</taxon>
    </lineage>
</organism>
<reference evidence="2" key="1">
    <citation type="submission" date="2020-04" db="EMBL/GenBank/DDBJ databases">
        <authorList>
            <person name="Alioto T."/>
            <person name="Alioto T."/>
            <person name="Gomez Garrido J."/>
        </authorList>
    </citation>
    <scope>NUCLEOTIDE SEQUENCE</scope>
    <source>
        <strain evidence="2">A484AB</strain>
    </source>
</reference>
<evidence type="ECO:0000313" key="2">
    <source>
        <dbReference type="EMBL" id="CAB3985769.1"/>
    </source>
</evidence>
<accession>A0A6S7G9E9</accession>
<dbReference type="AlphaFoldDB" id="A0A6S7G9E9"/>
<evidence type="ECO:0000256" key="1">
    <source>
        <dbReference type="SAM" id="MobiDB-lite"/>
    </source>
</evidence>
<sequence length="114" mass="13869">MAYTQERQKYEVCDHLSQASVTKHSQLSRPNTIEEIRRKRSKRRRKNHHEERKLSTKALKRKLSEKFRSNLRQVNGKFVEKLEAEKNRADENRRKAEHFWREGHKGKSLKQQEM</sequence>
<comment type="caution">
    <text evidence="2">The sequence shown here is derived from an EMBL/GenBank/DDBJ whole genome shotgun (WGS) entry which is preliminary data.</text>
</comment>
<gene>
    <name evidence="2" type="ORF">PACLA_8A026506</name>
</gene>